<keyword evidence="4" id="KW-0676">Redox-active center</keyword>
<evidence type="ECO:0000256" key="4">
    <source>
        <dbReference type="ARBA" id="ARBA00023284"/>
    </source>
</evidence>
<dbReference type="InterPro" id="IPR025380">
    <property type="entry name" value="DUF4369"/>
</dbReference>
<dbReference type="RefSeq" id="WP_177192260.1">
    <property type="nucleotide sequence ID" value="NZ_FOJG01000002.1"/>
</dbReference>
<dbReference type="Pfam" id="PF14289">
    <property type="entry name" value="DUF4369"/>
    <property type="match status" value="1"/>
</dbReference>
<dbReference type="Proteomes" id="UP000199310">
    <property type="component" value="Unassembled WGS sequence"/>
</dbReference>
<dbReference type="InterPro" id="IPR013766">
    <property type="entry name" value="Thioredoxin_domain"/>
</dbReference>
<dbReference type="InterPro" id="IPR012336">
    <property type="entry name" value="Thioredoxin-like_fold"/>
</dbReference>
<keyword evidence="7" id="KW-1185">Reference proteome</keyword>
<name>A0A1I0S6M4_9BACT</name>
<keyword evidence="2" id="KW-0201">Cytochrome c-type biogenesis</keyword>
<dbReference type="InterPro" id="IPR017937">
    <property type="entry name" value="Thioredoxin_CS"/>
</dbReference>
<dbReference type="EMBL" id="FOJG01000002">
    <property type="protein sequence ID" value="SEW51073.1"/>
    <property type="molecule type" value="Genomic_DNA"/>
</dbReference>
<dbReference type="Pfam" id="PF13905">
    <property type="entry name" value="Thioredoxin_8"/>
    <property type="match status" value="1"/>
</dbReference>
<dbReference type="GO" id="GO:0017004">
    <property type="term" value="P:cytochrome complex assembly"/>
    <property type="evidence" value="ECO:0007669"/>
    <property type="project" value="UniProtKB-KW"/>
</dbReference>
<evidence type="ECO:0000256" key="3">
    <source>
        <dbReference type="ARBA" id="ARBA00023157"/>
    </source>
</evidence>
<dbReference type="SUPFAM" id="SSF52833">
    <property type="entry name" value="Thioredoxin-like"/>
    <property type="match status" value="1"/>
</dbReference>
<proteinExistence type="predicted"/>
<evidence type="ECO:0000313" key="7">
    <source>
        <dbReference type="Proteomes" id="UP000199310"/>
    </source>
</evidence>
<dbReference type="PANTHER" id="PTHR42852">
    <property type="entry name" value="THIOL:DISULFIDE INTERCHANGE PROTEIN DSBE"/>
    <property type="match status" value="1"/>
</dbReference>
<gene>
    <name evidence="6" type="ORF">SAMN04488122_4109</name>
</gene>
<dbReference type="InterPro" id="IPR050553">
    <property type="entry name" value="Thioredoxin_ResA/DsbE_sf"/>
</dbReference>
<evidence type="ECO:0000256" key="1">
    <source>
        <dbReference type="ARBA" id="ARBA00004196"/>
    </source>
</evidence>
<keyword evidence="3" id="KW-1015">Disulfide bond</keyword>
<dbReference type="Gene3D" id="3.40.30.10">
    <property type="entry name" value="Glutaredoxin"/>
    <property type="match status" value="1"/>
</dbReference>
<dbReference type="AlphaFoldDB" id="A0A1I0S6M4"/>
<sequence length="321" mass="35568">MRSIFKIIVCLLLPLYSLAEEGFVIKGKVSGIISGYVSVTDPAGKIQLPPKVRIVNGEFTYSGQLDHSALLDLKISTKNIRVFLENTTYTIDCSLDSLNANAIKGGTLNNQMNAFNESHLPPLDYIKANPAQELSAWFAMKYTSTLEKATEVYQLLSPDNRNTWEGKAILEKINAFKNTGAGAAMPDLQLTAPDNKPISLQAMTGKIVVLDFWASWCAPCRAYIPTMREHYNKFKDKGVVFMAVSVDDNKEKWKEAMAETNMEWLQALAAGGFKAGGGVQEALNISSIPHVVIVGKDGRIAAWLDFYKKDQLEKELIRLLQ</sequence>
<feature type="domain" description="Thioredoxin" evidence="5">
    <location>
        <begin position="179"/>
        <end position="321"/>
    </location>
</feature>
<evidence type="ECO:0000259" key="5">
    <source>
        <dbReference type="PROSITE" id="PS51352"/>
    </source>
</evidence>
<dbReference type="PROSITE" id="PS51352">
    <property type="entry name" value="THIOREDOXIN_2"/>
    <property type="match status" value="1"/>
</dbReference>
<comment type="subcellular location">
    <subcellularLocation>
        <location evidence="1">Cell envelope</location>
    </subcellularLocation>
</comment>
<dbReference type="CDD" id="cd02966">
    <property type="entry name" value="TlpA_like_family"/>
    <property type="match status" value="1"/>
</dbReference>
<evidence type="ECO:0000313" key="6">
    <source>
        <dbReference type="EMBL" id="SEW51073.1"/>
    </source>
</evidence>
<reference evidence="7" key="1">
    <citation type="submission" date="2016-10" db="EMBL/GenBank/DDBJ databases">
        <authorList>
            <person name="Varghese N."/>
            <person name="Submissions S."/>
        </authorList>
    </citation>
    <scope>NUCLEOTIDE SEQUENCE [LARGE SCALE GENOMIC DNA]</scope>
    <source>
        <strain evidence="7">DSM 3695</strain>
    </source>
</reference>
<dbReference type="PROSITE" id="PS00194">
    <property type="entry name" value="THIOREDOXIN_1"/>
    <property type="match status" value="1"/>
</dbReference>
<organism evidence="6 7">
    <name type="scientific">Chitinophaga arvensicola</name>
    <dbReference type="NCBI Taxonomy" id="29529"/>
    <lineage>
        <taxon>Bacteria</taxon>
        <taxon>Pseudomonadati</taxon>
        <taxon>Bacteroidota</taxon>
        <taxon>Chitinophagia</taxon>
        <taxon>Chitinophagales</taxon>
        <taxon>Chitinophagaceae</taxon>
        <taxon>Chitinophaga</taxon>
    </lineage>
</organism>
<dbReference type="PANTHER" id="PTHR42852:SF6">
    <property type="entry name" value="THIOL:DISULFIDE INTERCHANGE PROTEIN DSBE"/>
    <property type="match status" value="1"/>
</dbReference>
<dbReference type="GO" id="GO:0030313">
    <property type="term" value="C:cell envelope"/>
    <property type="evidence" value="ECO:0007669"/>
    <property type="project" value="UniProtKB-SubCell"/>
</dbReference>
<protein>
    <submittedName>
        <fullName evidence="6">Peroxiredoxin</fullName>
    </submittedName>
</protein>
<dbReference type="STRING" id="29529.SAMN04488122_4109"/>
<accession>A0A1I0S6M4</accession>
<evidence type="ECO:0000256" key="2">
    <source>
        <dbReference type="ARBA" id="ARBA00022748"/>
    </source>
</evidence>
<dbReference type="InterPro" id="IPR036249">
    <property type="entry name" value="Thioredoxin-like_sf"/>
</dbReference>